<dbReference type="GO" id="GO:0046961">
    <property type="term" value="F:proton-transporting ATPase activity, rotational mechanism"/>
    <property type="evidence" value="ECO:0007669"/>
    <property type="project" value="InterPro"/>
</dbReference>
<feature type="coiled-coil region" evidence="4">
    <location>
        <begin position="128"/>
        <end position="162"/>
    </location>
</feature>
<dbReference type="InterPro" id="IPR002699">
    <property type="entry name" value="V_ATPase_D"/>
</dbReference>
<dbReference type="Pfam" id="PF01813">
    <property type="entry name" value="ATP-synt_D"/>
    <property type="match status" value="1"/>
</dbReference>
<evidence type="ECO:0000256" key="1">
    <source>
        <dbReference type="ARBA" id="ARBA00005850"/>
    </source>
</evidence>
<protein>
    <recommendedName>
        <fullName evidence="7">V/A-type H+-transporting ATPase subunit D</fullName>
    </recommendedName>
</protein>
<dbReference type="Gene3D" id="1.10.287.3240">
    <property type="match status" value="1"/>
</dbReference>
<sequence>MAKIKLTKTELKSQREALQRYRRYLPTLQLKKQQLQMEVREVQMTMQRLDLESASVEEGVGQWAELLAAASADQLADLFDVDQWRTSSRNIAGINITVFEELIMDETECDLFLAPQWQEALLKAVKQLTVLRLKRQLLEEQRDALEKELRATSQRVNLFEKVKIPEAIENIRKIRICLDDQQTTAVGRAKIAKGKCAARTVAN</sequence>
<name>A0A1L3GFL1_SYNAC</name>
<evidence type="ECO:0000313" key="6">
    <source>
        <dbReference type="Proteomes" id="UP000182264"/>
    </source>
</evidence>
<evidence type="ECO:0008006" key="7">
    <source>
        <dbReference type="Google" id="ProtNLM"/>
    </source>
</evidence>
<evidence type="ECO:0000313" key="5">
    <source>
        <dbReference type="EMBL" id="APG24752.1"/>
    </source>
</evidence>
<dbReference type="EMBL" id="CP015518">
    <property type="protein sequence ID" value="APG24752.1"/>
    <property type="molecule type" value="Genomic_DNA"/>
</dbReference>
<dbReference type="NCBIfam" id="NF002565">
    <property type="entry name" value="PRK02195.1"/>
    <property type="match status" value="1"/>
</dbReference>
<accession>A0A1L3GFL1</accession>
<gene>
    <name evidence="5" type="ORF">A7E75_06695</name>
</gene>
<keyword evidence="4" id="KW-0175">Coiled coil</keyword>
<keyword evidence="6" id="KW-1185">Reference proteome</keyword>
<dbReference type="OrthoDB" id="5637912at2"/>
<comment type="similarity">
    <text evidence="1">Belongs to the V-ATPase D subunit family.</text>
</comment>
<evidence type="ECO:0000256" key="4">
    <source>
        <dbReference type="SAM" id="Coils"/>
    </source>
</evidence>
<keyword evidence="3" id="KW-0406">Ion transport</keyword>
<reference evidence="5 6" key="1">
    <citation type="journal article" date="2017" name="Genome Announc.">
        <title>Complete Genome Sequences of Two Acetylene-Fermenting Pelobacter acetylenicus Strains.</title>
        <authorList>
            <person name="Sutton J.M."/>
            <person name="Baesman S.M."/>
            <person name="Fierst J.L."/>
            <person name="Poret-Peterson A.T."/>
            <person name="Oremland R.S."/>
            <person name="Dunlap D.S."/>
            <person name="Akob D.M."/>
        </authorList>
    </citation>
    <scope>NUCLEOTIDE SEQUENCE [LARGE SCALE GENOMIC DNA]</scope>
    <source>
        <strain evidence="5 6">DSM 3247</strain>
    </source>
</reference>
<evidence type="ECO:0000256" key="3">
    <source>
        <dbReference type="ARBA" id="ARBA00023065"/>
    </source>
</evidence>
<organism evidence="5 6">
    <name type="scientific">Syntrophotalea acetylenica</name>
    <name type="common">Pelobacter acetylenicus</name>
    <dbReference type="NCBI Taxonomy" id="29542"/>
    <lineage>
        <taxon>Bacteria</taxon>
        <taxon>Pseudomonadati</taxon>
        <taxon>Thermodesulfobacteriota</taxon>
        <taxon>Desulfuromonadia</taxon>
        <taxon>Desulfuromonadales</taxon>
        <taxon>Syntrophotaleaceae</taxon>
        <taxon>Syntrophotalea</taxon>
    </lineage>
</organism>
<evidence type="ECO:0000256" key="2">
    <source>
        <dbReference type="ARBA" id="ARBA00022448"/>
    </source>
</evidence>
<dbReference type="STRING" id="29542.A6070_00630"/>
<dbReference type="KEGG" id="pace:A6070_00630"/>
<keyword evidence="2" id="KW-0813">Transport</keyword>
<dbReference type="NCBIfam" id="TIGR00309">
    <property type="entry name" value="V_ATPase_subD"/>
    <property type="match status" value="1"/>
</dbReference>
<dbReference type="Proteomes" id="UP000182264">
    <property type="component" value="Chromosome"/>
</dbReference>
<dbReference type="AlphaFoldDB" id="A0A1L3GFL1"/>
<proteinExistence type="inferred from homology"/>
<dbReference type="RefSeq" id="WP_072286597.1">
    <property type="nucleotide sequence ID" value="NZ_CP015455.1"/>
</dbReference>